<dbReference type="EMBL" id="CP033019">
    <property type="protein sequence ID" value="AYM77155.1"/>
    <property type="molecule type" value="Genomic_DNA"/>
</dbReference>
<accession>A0A3G2EDK0</accession>
<reference evidence="2 3" key="1">
    <citation type="submission" date="2018-10" db="EMBL/GenBank/DDBJ databases">
        <title>Effects of UV and annual dynamics of microbial communities in freshwater RAS systems.</title>
        <authorList>
            <person name="Bekkelund A.K."/>
            <person name="Hansen B.R."/>
            <person name="Stokken H."/>
            <person name="Eriksen B.F."/>
            <person name="Kashulin N.A."/>
        </authorList>
    </citation>
    <scope>NUCLEOTIDE SEQUENCE [LARGE SCALE GENOMIC DNA]</scope>
    <source>
        <strain evidence="2 3">BHSEK</strain>
    </source>
</reference>
<dbReference type="AlphaFoldDB" id="A0A3G2EDK0"/>
<protein>
    <submittedName>
        <fullName evidence="2">DUF4376 domain-containing protein</fullName>
    </submittedName>
</protein>
<dbReference type="Proteomes" id="UP000279594">
    <property type="component" value="Chromosome"/>
</dbReference>
<proteinExistence type="predicted"/>
<evidence type="ECO:0000313" key="2">
    <source>
        <dbReference type="EMBL" id="AYM77155.1"/>
    </source>
</evidence>
<evidence type="ECO:0000313" key="3">
    <source>
        <dbReference type="Proteomes" id="UP000279594"/>
    </source>
</evidence>
<organism evidence="2 3">
    <name type="scientific">Janthinobacterium agaricidamnosum</name>
    <dbReference type="NCBI Taxonomy" id="55508"/>
    <lineage>
        <taxon>Bacteria</taxon>
        <taxon>Pseudomonadati</taxon>
        <taxon>Pseudomonadota</taxon>
        <taxon>Betaproteobacteria</taxon>
        <taxon>Burkholderiales</taxon>
        <taxon>Oxalobacteraceae</taxon>
        <taxon>Janthinobacterium</taxon>
    </lineage>
</organism>
<keyword evidence="3" id="KW-1185">Reference proteome</keyword>
<evidence type="ECO:0000259" key="1">
    <source>
        <dbReference type="Pfam" id="PF14301"/>
    </source>
</evidence>
<feature type="domain" description="DUF4376" evidence="1">
    <location>
        <begin position="58"/>
        <end position="158"/>
    </location>
</feature>
<dbReference type="InterPro" id="IPR025484">
    <property type="entry name" value="DUF4376"/>
</dbReference>
<gene>
    <name evidence="2" type="ORF">D9M09_16145</name>
</gene>
<dbReference type="Pfam" id="PF14301">
    <property type="entry name" value="DUF4376"/>
    <property type="match status" value="1"/>
</dbReference>
<sequence length="173" mass="18718">MSGDCDRKEFLMGTIIINSDGTQTNERTGKTIPPQPSEYHEYDVAADMWIDARTLDGVKARTWDRIKAARCMAEAADFACDGVVYQADKDRIVGATQLALMAQAAGRPYSIDWTLSNNTHLTLDAAGMIAVGAALGAQVAEAFAIGLHLRQQIAAANSFEELEAIVWPARSDV</sequence>
<name>A0A3G2EDK0_9BURK</name>